<evidence type="ECO:0000313" key="3">
    <source>
        <dbReference type="Proteomes" id="UP000449547"/>
    </source>
</evidence>
<dbReference type="SMART" id="SM00552">
    <property type="entry name" value="ADEAMc"/>
    <property type="match status" value="1"/>
</dbReference>
<dbReference type="PANTHER" id="PTHR47803:SF1">
    <property type="entry name" value="TRNA-SPECIFIC ADENOSINE DEAMINASE 1"/>
    <property type="match status" value="1"/>
</dbReference>
<comment type="caution">
    <text evidence="2">The sequence shown here is derived from an EMBL/GenBank/DDBJ whole genome shotgun (WGS) entry which is preliminary data.</text>
</comment>
<organism evidence="2 3">
    <name type="scientific">Diutina rugosa</name>
    <name type="common">Yeast</name>
    <name type="synonym">Candida rugosa</name>
    <dbReference type="NCBI Taxonomy" id="5481"/>
    <lineage>
        <taxon>Eukaryota</taxon>
        <taxon>Fungi</taxon>
        <taxon>Dikarya</taxon>
        <taxon>Ascomycota</taxon>
        <taxon>Saccharomycotina</taxon>
        <taxon>Pichiomycetes</taxon>
        <taxon>Debaryomycetaceae</taxon>
        <taxon>Diutina</taxon>
    </lineage>
</organism>
<dbReference type="GO" id="GO:0043829">
    <property type="term" value="F:tRNA-specific adenosine-37 deaminase activity"/>
    <property type="evidence" value="ECO:0007669"/>
    <property type="project" value="TreeGrafter"/>
</dbReference>
<evidence type="ECO:0000313" key="2">
    <source>
        <dbReference type="EMBL" id="KAA8903788.1"/>
    </source>
</evidence>
<dbReference type="Pfam" id="PF02137">
    <property type="entry name" value="A_deamin"/>
    <property type="match status" value="1"/>
</dbReference>
<dbReference type="PANTHER" id="PTHR47803">
    <property type="entry name" value="TRNA-SPECIFIC ADENOSINE DEAMINASE 1"/>
    <property type="match status" value="1"/>
</dbReference>
<sequence>MEVAAAVVAQFDKLKPGQKPQTRSNGDQEWTVLAGVCLVDDQNHTECITFATGVKVVPERARDYSHGTIVMDNHAEMLALRAFNWWILKHIDDDKYFEASEIAGKRRFKSKYSVQLYISEPPCGDASMSYIAQDQPAWKRRKVSEDHDRSEDATGGVARGRAQFDELGVVRTKPGRADSLLSLSKSCSDKLALKQVLGVINSMVSSVVEPIWLEAMVVPESKYVEQDFDRCFNRIDGHRIKVMTTDSEFSYGKHPDKVAAANGVVGVVGGPIETLVHGVKLGSYKKNRAPNPKGQSKFCNWQMWQTYGERISRDNPTKAQNYCEFKESQIERQRLKAHVQKQLGRWVRTGSDDFPLMGTKSATMK</sequence>
<protein>
    <recommendedName>
        <fullName evidence="1">A to I editase domain-containing protein</fullName>
    </recommendedName>
</protein>
<dbReference type="RefSeq" id="XP_034012994.1">
    <property type="nucleotide sequence ID" value="XM_034154937.1"/>
</dbReference>
<dbReference type="Proteomes" id="UP000449547">
    <property type="component" value="Unassembled WGS sequence"/>
</dbReference>
<dbReference type="InterPro" id="IPR042935">
    <property type="entry name" value="Tad1"/>
</dbReference>
<dbReference type="GeneID" id="54780951"/>
<proteinExistence type="predicted"/>
<dbReference type="VEuPathDB" id="FungiDB:DIURU_002300"/>
<dbReference type="PROSITE" id="PS50141">
    <property type="entry name" value="A_DEAMIN_EDITASE"/>
    <property type="match status" value="1"/>
</dbReference>
<gene>
    <name evidence="2" type="ORF">DIURU_002300</name>
</gene>
<accession>A0A642UR64</accession>
<dbReference type="AlphaFoldDB" id="A0A642UR64"/>
<reference evidence="2 3" key="1">
    <citation type="submission" date="2019-07" db="EMBL/GenBank/DDBJ databases">
        <title>Genome assembly of two rare yeast pathogens: Diutina rugosa and Trichomonascus ciferrii.</title>
        <authorList>
            <person name="Mixao V."/>
            <person name="Saus E."/>
            <person name="Hansen A."/>
            <person name="Lass-Flor C."/>
            <person name="Gabaldon T."/>
        </authorList>
    </citation>
    <scope>NUCLEOTIDE SEQUENCE [LARGE SCALE GENOMIC DNA]</scope>
    <source>
        <strain evidence="2 3">CBS 613</strain>
    </source>
</reference>
<dbReference type="GO" id="GO:0002100">
    <property type="term" value="P:tRNA wobble adenosine to inosine editing"/>
    <property type="evidence" value="ECO:0007669"/>
    <property type="project" value="InterPro"/>
</dbReference>
<dbReference type="OMA" id="KILHDCH"/>
<feature type="domain" description="A to I editase" evidence="1">
    <location>
        <begin position="49"/>
        <end position="220"/>
    </location>
</feature>
<dbReference type="OrthoDB" id="10268011at2759"/>
<dbReference type="GO" id="GO:0003723">
    <property type="term" value="F:RNA binding"/>
    <property type="evidence" value="ECO:0007669"/>
    <property type="project" value="InterPro"/>
</dbReference>
<keyword evidence="3" id="KW-1185">Reference proteome</keyword>
<name>A0A642UR64_DIURU</name>
<dbReference type="InterPro" id="IPR002466">
    <property type="entry name" value="A_deamin"/>
</dbReference>
<dbReference type="EMBL" id="SWFT01000066">
    <property type="protein sequence ID" value="KAA8903788.1"/>
    <property type="molecule type" value="Genomic_DNA"/>
</dbReference>
<evidence type="ECO:0000259" key="1">
    <source>
        <dbReference type="PROSITE" id="PS50141"/>
    </source>
</evidence>